<evidence type="ECO:0000259" key="9">
    <source>
        <dbReference type="Pfam" id="PF01207"/>
    </source>
</evidence>
<organism evidence="10">
    <name type="scientific">Aphanomyces astaci</name>
    <name type="common">Crayfish plague agent</name>
    <dbReference type="NCBI Taxonomy" id="112090"/>
    <lineage>
        <taxon>Eukaryota</taxon>
        <taxon>Sar</taxon>
        <taxon>Stramenopiles</taxon>
        <taxon>Oomycota</taxon>
        <taxon>Saprolegniomycetes</taxon>
        <taxon>Saprolegniales</taxon>
        <taxon>Verrucalvaceae</taxon>
        <taxon>Aphanomyces</taxon>
    </lineage>
</organism>
<evidence type="ECO:0000256" key="6">
    <source>
        <dbReference type="ARBA" id="ARBA00022857"/>
    </source>
</evidence>
<evidence type="ECO:0000256" key="5">
    <source>
        <dbReference type="ARBA" id="ARBA00022694"/>
    </source>
</evidence>
<dbReference type="PANTHER" id="PTHR42907:SF1">
    <property type="entry name" value="FMN-LINKED OXIDOREDUCTASES SUPERFAMILY PROTEIN"/>
    <property type="match status" value="1"/>
</dbReference>
<accession>W4H8Y4</accession>
<keyword evidence="3" id="KW-0285">Flavoprotein</keyword>
<dbReference type="EMBL" id="KI913115">
    <property type="protein sequence ID" value="ETV88011.1"/>
    <property type="molecule type" value="Genomic_DNA"/>
</dbReference>
<dbReference type="Pfam" id="PF01207">
    <property type="entry name" value="Dus"/>
    <property type="match status" value="1"/>
</dbReference>
<dbReference type="GO" id="GO:0000049">
    <property type="term" value="F:tRNA binding"/>
    <property type="evidence" value="ECO:0007669"/>
    <property type="project" value="UniProtKB-KW"/>
</dbReference>
<gene>
    <name evidence="10" type="ORF">H257_01396</name>
</gene>
<name>W4H8Y4_APHAT</name>
<dbReference type="OrthoDB" id="10262250at2759"/>
<keyword evidence="8" id="KW-0560">Oxidoreductase</keyword>
<evidence type="ECO:0000256" key="8">
    <source>
        <dbReference type="ARBA" id="ARBA00023002"/>
    </source>
</evidence>
<dbReference type="Gene3D" id="1.20.120.1460">
    <property type="match status" value="1"/>
</dbReference>
<evidence type="ECO:0000256" key="3">
    <source>
        <dbReference type="ARBA" id="ARBA00022630"/>
    </source>
</evidence>
<keyword evidence="4" id="KW-0288">FMN</keyword>
<protein>
    <recommendedName>
        <fullName evidence="9">DUS-like FMN-binding domain-containing protein</fullName>
    </recommendedName>
</protein>
<keyword evidence="2" id="KW-0820">tRNA-binding</keyword>
<dbReference type="AlphaFoldDB" id="W4H8Y4"/>
<keyword evidence="6" id="KW-0521">NADP</keyword>
<dbReference type="InterPro" id="IPR013785">
    <property type="entry name" value="Aldolase_TIM"/>
</dbReference>
<evidence type="ECO:0000256" key="1">
    <source>
        <dbReference type="ARBA" id="ARBA00001917"/>
    </source>
</evidence>
<dbReference type="GO" id="GO:0017150">
    <property type="term" value="F:tRNA dihydrouridine synthase activity"/>
    <property type="evidence" value="ECO:0007669"/>
    <property type="project" value="InterPro"/>
</dbReference>
<evidence type="ECO:0000313" key="10">
    <source>
        <dbReference type="EMBL" id="ETV88011.1"/>
    </source>
</evidence>
<dbReference type="NCBIfam" id="NF008774">
    <property type="entry name" value="PRK11815.1"/>
    <property type="match status" value="1"/>
</dbReference>
<dbReference type="CDD" id="cd02801">
    <property type="entry name" value="DUS_like_FMN"/>
    <property type="match status" value="1"/>
</dbReference>
<evidence type="ECO:0000256" key="7">
    <source>
        <dbReference type="ARBA" id="ARBA00022884"/>
    </source>
</evidence>
<keyword evidence="5" id="KW-0819">tRNA processing</keyword>
<dbReference type="RefSeq" id="XP_009822874.1">
    <property type="nucleotide sequence ID" value="XM_009824572.1"/>
</dbReference>
<dbReference type="InterPro" id="IPR035587">
    <property type="entry name" value="DUS-like_FMN-bd"/>
</dbReference>
<dbReference type="GeneID" id="20803392"/>
<dbReference type="InterPro" id="IPR004653">
    <property type="entry name" value="DusA"/>
</dbReference>
<dbReference type="Gene3D" id="3.20.20.70">
    <property type="entry name" value="Aldolase class I"/>
    <property type="match status" value="1"/>
</dbReference>
<dbReference type="InterPro" id="IPR018517">
    <property type="entry name" value="tRNA_hU_synthase_CS"/>
</dbReference>
<keyword evidence="7" id="KW-0694">RNA-binding</keyword>
<dbReference type="STRING" id="112090.W4H8Y4"/>
<comment type="cofactor">
    <cofactor evidence="1">
        <name>FMN</name>
        <dbReference type="ChEBI" id="CHEBI:58210"/>
    </cofactor>
</comment>
<reference evidence="10" key="1">
    <citation type="submission" date="2013-12" db="EMBL/GenBank/DDBJ databases">
        <title>The Genome Sequence of Aphanomyces astaci APO3.</title>
        <authorList>
            <consortium name="The Broad Institute Genomics Platform"/>
            <person name="Russ C."/>
            <person name="Tyler B."/>
            <person name="van West P."/>
            <person name="Dieguez-Uribeondo J."/>
            <person name="Young S.K."/>
            <person name="Zeng Q."/>
            <person name="Gargeya S."/>
            <person name="Fitzgerald M."/>
            <person name="Abouelleil A."/>
            <person name="Alvarado L."/>
            <person name="Chapman S.B."/>
            <person name="Gainer-Dewar J."/>
            <person name="Goldberg J."/>
            <person name="Griggs A."/>
            <person name="Gujja S."/>
            <person name="Hansen M."/>
            <person name="Howarth C."/>
            <person name="Imamovic A."/>
            <person name="Ireland A."/>
            <person name="Larimer J."/>
            <person name="McCowan C."/>
            <person name="Murphy C."/>
            <person name="Pearson M."/>
            <person name="Poon T.W."/>
            <person name="Priest M."/>
            <person name="Roberts A."/>
            <person name="Saif S."/>
            <person name="Shea T."/>
            <person name="Sykes S."/>
            <person name="Wortman J."/>
            <person name="Nusbaum C."/>
            <person name="Birren B."/>
        </authorList>
    </citation>
    <scope>NUCLEOTIDE SEQUENCE [LARGE SCALE GENOMIC DNA]</scope>
    <source>
        <strain evidence="10">APO3</strain>
    </source>
</reference>
<evidence type="ECO:0000256" key="4">
    <source>
        <dbReference type="ARBA" id="ARBA00022643"/>
    </source>
</evidence>
<feature type="domain" description="DUS-like FMN-binding" evidence="9">
    <location>
        <begin position="16"/>
        <end position="315"/>
    </location>
</feature>
<dbReference type="SUPFAM" id="SSF51395">
    <property type="entry name" value="FMN-linked oxidoreductases"/>
    <property type="match status" value="1"/>
</dbReference>
<dbReference type="PROSITE" id="PS01136">
    <property type="entry name" value="UPF0034"/>
    <property type="match status" value="1"/>
</dbReference>
<dbReference type="VEuPathDB" id="FungiDB:H257_01396"/>
<sequence>MLRRMSTEYAPARLSVAPMMDWTDRHYRYMMRLITRRTLLYTEMVVDATLMHQKHNLDYFLGHDSLEHPLALQLGGSNPAMLGEVAKMAESYGSFHEININVGCPSPKVSKNCFGARLMLDPAHVRDICHEMRRQVTSTPITVKCRLGVDDFDSYEYLHEFVATVQTSGVTEFTVHARKCWLDGLRLSPHENRTVPALNYDFVGRLKADFPHLRIMLNGGVSSIQHAHELLQDPSLQVDGIMIGRAAYNTPWNFRDADRLHFGVPNPGLSRRQVVAAYLDYADDMQAKWGSVRKPGQYAMPTSLLMKPLLNLFNGEFGGKAVKRHVAQRWADRQGEQLELRDLVETAMEECIPAAVLDATCDDDDDIVD</sequence>
<proteinExistence type="predicted"/>
<dbReference type="PANTHER" id="PTHR42907">
    <property type="entry name" value="FMN-LINKED OXIDOREDUCTASES SUPERFAMILY PROTEIN"/>
    <property type="match status" value="1"/>
</dbReference>
<evidence type="ECO:0000256" key="2">
    <source>
        <dbReference type="ARBA" id="ARBA00022555"/>
    </source>
</evidence>
<dbReference type="GO" id="GO:0050660">
    <property type="term" value="F:flavin adenine dinucleotide binding"/>
    <property type="evidence" value="ECO:0007669"/>
    <property type="project" value="InterPro"/>
</dbReference>